<evidence type="ECO:0000313" key="3">
    <source>
        <dbReference type="Proteomes" id="UP000247454"/>
    </source>
</evidence>
<dbReference type="InterPro" id="IPR027417">
    <property type="entry name" value="P-loop_NTPase"/>
</dbReference>
<keyword evidence="3" id="KW-1185">Reference proteome</keyword>
<dbReference type="AlphaFoldDB" id="A0A318T9D1"/>
<feature type="domain" description="NadR/Ttd14 AAA" evidence="1">
    <location>
        <begin position="2"/>
        <end position="70"/>
    </location>
</feature>
<reference evidence="2 3" key="1">
    <citation type="submission" date="2018-06" db="EMBL/GenBank/DDBJ databases">
        <title>Genomic Encyclopedia of Type Strains, Phase III (KMG-III): the genomes of soil and plant-associated and newly described type strains.</title>
        <authorList>
            <person name="Whitman W."/>
        </authorList>
    </citation>
    <scope>NUCLEOTIDE SEQUENCE [LARGE SCALE GENOMIC DNA]</scope>
    <source>
        <strain evidence="2 3">ORS 1419</strain>
    </source>
</reference>
<comment type="caution">
    <text evidence="2">The sequence shown here is derived from an EMBL/GenBank/DDBJ whole genome shotgun (WGS) entry which is preliminary data.</text>
</comment>
<sequence length="81" mass="9516">MPEHTAKAAERFRYNRMVFVLPPWPEIFKRDAERKQDLDEARRTFEAVSAAYMACGYELITVPRVTVEERVRFVLKKAGLL</sequence>
<dbReference type="EMBL" id="QJTF01000002">
    <property type="protein sequence ID" value="PYE90125.1"/>
    <property type="molecule type" value="Genomic_DNA"/>
</dbReference>
<protein>
    <submittedName>
        <fullName evidence="2">AAA domain-containing protein</fullName>
    </submittedName>
</protein>
<evidence type="ECO:0000313" key="2">
    <source>
        <dbReference type="EMBL" id="PYE90125.1"/>
    </source>
</evidence>
<dbReference type="Proteomes" id="UP000247454">
    <property type="component" value="Unassembled WGS sequence"/>
</dbReference>
<dbReference type="InterPro" id="IPR038727">
    <property type="entry name" value="NadR/Ttd14_AAA_dom"/>
</dbReference>
<evidence type="ECO:0000259" key="1">
    <source>
        <dbReference type="Pfam" id="PF13521"/>
    </source>
</evidence>
<accession>A0A318T9D1</accession>
<dbReference type="Gene3D" id="3.40.50.300">
    <property type="entry name" value="P-loop containing nucleotide triphosphate hydrolases"/>
    <property type="match status" value="1"/>
</dbReference>
<proteinExistence type="predicted"/>
<dbReference type="Pfam" id="PF13521">
    <property type="entry name" value="AAA_28"/>
    <property type="match status" value="1"/>
</dbReference>
<gene>
    <name evidence="2" type="ORF">C7477_102215</name>
</gene>
<organism evidence="2 3">
    <name type="scientific">Phyllobacterium leguminum</name>
    <dbReference type="NCBI Taxonomy" id="314237"/>
    <lineage>
        <taxon>Bacteria</taxon>
        <taxon>Pseudomonadati</taxon>
        <taxon>Pseudomonadota</taxon>
        <taxon>Alphaproteobacteria</taxon>
        <taxon>Hyphomicrobiales</taxon>
        <taxon>Phyllobacteriaceae</taxon>
        <taxon>Phyllobacterium</taxon>
    </lineage>
</organism>
<name>A0A318T9D1_9HYPH</name>